<evidence type="ECO:0000313" key="2">
    <source>
        <dbReference type="Proteomes" id="UP000694892"/>
    </source>
</evidence>
<name>A0A974H1N9_XENLA</name>
<sequence length="104" mass="12318">MPSGGRNVKSTSDWKYLFYDMSNEVPVISRKCVLLEGRSVLHSEVKQHEFRCRFKNEIISNSDADGPYKHLDKSSVKDWMKTPWNQINVEQMDMELRRFSKVNY</sequence>
<accession>A0A974H1N9</accession>
<proteinExistence type="predicted"/>
<organism evidence="1 2">
    <name type="scientific">Xenopus laevis</name>
    <name type="common">African clawed frog</name>
    <dbReference type="NCBI Taxonomy" id="8355"/>
    <lineage>
        <taxon>Eukaryota</taxon>
        <taxon>Metazoa</taxon>
        <taxon>Chordata</taxon>
        <taxon>Craniata</taxon>
        <taxon>Vertebrata</taxon>
        <taxon>Euteleostomi</taxon>
        <taxon>Amphibia</taxon>
        <taxon>Batrachia</taxon>
        <taxon>Anura</taxon>
        <taxon>Pipoidea</taxon>
        <taxon>Pipidae</taxon>
        <taxon>Xenopodinae</taxon>
        <taxon>Xenopus</taxon>
        <taxon>Xenopus</taxon>
    </lineage>
</organism>
<evidence type="ECO:0000313" key="1">
    <source>
        <dbReference type="EMBL" id="OCT61156.1"/>
    </source>
</evidence>
<protein>
    <submittedName>
        <fullName evidence="1">Uncharacterized protein</fullName>
    </submittedName>
</protein>
<dbReference type="EMBL" id="CM004483">
    <property type="protein sequence ID" value="OCT61156.1"/>
    <property type="molecule type" value="Genomic_DNA"/>
</dbReference>
<dbReference type="Proteomes" id="UP000694892">
    <property type="component" value="Chromosome 9_10S"/>
</dbReference>
<gene>
    <name evidence="1" type="ORF">XELAEV_18047178mg</name>
</gene>
<dbReference type="AlphaFoldDB" id="A0A974H1N9"/>
<reference evidence="2" key="1">
    <citation type="journal article" date="2016" name="Nature">
        <title>Genome evolution in the allotetraploid frog Xenopus laevis.</title>
        <authorList>
            <person name="Session A.M."/>
            <person name="Uno Y."/>
            <person name="Kwon T."/>
            <person name="Chapman J.A."/>
            <person name="Toyoda A."/>
            <person name="Takahashi S."/>
            <person name="Fukui A."/>
            <person name="Hikosaka A."/>
            <person name="Suzuki A."/>
            <person name="Kondo M."/>
            <person name="van Heeringen S.J."/>
            <person name="Quigley I."/>
            <person name="Heinz S."/>
            <person name="Ogino H."/>
            <person name="Ochi H."/>
            <person name="Hellsten U."/>
            <person name="Lyons J.B."/>
            <person name="Simakov O."/>
            <person name="Putnam N."/>
            <person name="Stites J."/>
            <person name="Kuroki Y."/>
            <person name="Tanaka T."/>
            <person name="Michiue T."/>
            <person name="Watanabe M."/>
            <person name="Bogdanovic O."/>
            <person name="Lister R."/>
            <person name="Georgiou G."/>
            <person name="Paranjpe S.S."/>
            <person name="van Kruijsbergen I."/>
            <person name="Shu S."/>
            <person name="Carlson J."/>
            <person name="Kinoshita T."/>
            <person name="Ohta Y."/>
            <person name="Mawaribuchi S."/>
            <person name="Jenkins J."/>
            <person name="Grimwood J."/>
            <person name="Schmutz J."/>
            <person name="Mitros T."/>
            <person name="Mozaffari S.V."/>
            <person name="Suzuki Y."/>
            <person name="Haramoto Y."/>
            <person name="Yamamoto T.S."/>
            <person name="Takagi C."/>
            <person name="Heald R."/>
            <person name="Miller K."/>
            <person name="Haudenschild C."/>
            <person name="Kitzman J."/>
            <person name="Nakayama T."/>
            <person name="Izutsu Y."/>
            <person name="Robert J."/>
            <person name="Fortriede J."/>
            <person name="Burns K."/>
            <person name="Lotay V."/>
            <person name="Karimi K."/>
            <person name="Yasuoka Y."/>
            <person name="Dichmann D.S."/>
            <person name="Flajnik M.F."/>
            <person name="Houston D.W."/>
            <person name="Shendure J."/>
            <person name="DuPasquier L."/>
            <person name="Vize P.D."/>
            <person name="Zorn A.M."/>
            <person name="Ito M."/>
            <person name="Marcotte E.M."/>
            <person name="Wallingford J.B."/>
            <person name="Ito Y."/>
            <person name="Asashima M."/>
            <person name="Ueno N."/>
            <person name="Matsuda Y."/>
            <person name="Veenstra G.J."/>
            <person name="Fujiyama A."/>
            <person name="Harland R.M."/>
            <person name="Taira M."/>
            <person name="Rokhsar D.S."/>
        </authorList>
    </citation>
    <scope>NUCLEOTIDE SEQUENCE [LARGE SCALE GENOMIC DNA]</scope>
    <source>
        <strain evidence="2">J</strain>
    </source>
</reference>